<evidence type="ECO:0000313" key="3">
    <source>
        <dbReference type="Proteomes" id="UP001372338"/>
    </source>
</evidence>
<evidence type="ECO:0000313" key="2">
    <source>
        <dbReference type="EMBL" id="KAK7243907.1"/>
    </source>
</evidence>
<comment type="caution">
    <text evidence="2">The sequence shown here is derived from an EMBL/GenBank/DDBJ whole genome shotgun (WGS) entry which is preliminary data.</text>
</comment>
<protein>
    <submittedName>
        <fullName evidence="2">Uncharacterized protein</fullName>
    </submittedName>
</protein>
<organism evidence="2 3">
    <name type="scientific">Crotalaria pallida</name>
    <name type="common">Smooth rattlebox</name>
    <name type="synonym">Crotalaria striata</name>
    <dbReference type="NCBI Taxonomy" id="3830"/>
    <lineage>
        <taxon>Eukaryota</taxon>
        <taxon>Viridiplantae</taxon>
        <taxon>Streptophyta</taxon>
        <taxon>Embryophyta</taxon>
        <taxon>Tracheophyta</taxon>
        <taxon>Spermatophyta</taxon>
        <taxon>Magnoliopsida</taxon>
        <taxon>eudicotyledons</taxon>
        <taxon>Gunneridae</taxon>
        <taxon>Pentapetalae</taxon>
        <taxon>rosids</taxon>
        <taxon>fabids</taxon>
        <taxon>Fabales</taxon>
        <taxon>Fabaceae</taxon>
        <taxon>Papilionoideae</taxon>
        <taxon>50 kb inversion clade</taxon>
        <taxon>genistoids sensu lato</taxon>
        <taxon>core genistoids</taxon>
        <taxon>Crotalarieae</taxon>
        <taxon>Crotalaria</taxon>
    </lineage>
</organism>
<keyword evidence="3" id="KW-1185">Reference proteome</keyword>
<dbReference type="Proteomes" id="UP001372338">
    <property type="component" value="Unassembled WGS sequence"/>
</dbReference>
<gene>
    <name evidence="2" type="ORF">RIF29_38720</name>
</gene>
<evidence type="ECO:0000256" key="1">
    <source>
        <dbReference type="SAM" id="MobiDB-lite"/>
    </source>
</evidence>
<proteinExistence type="predicted"/>
<dbReference type="EMBL" id="JAYWIO010000008">
    <property type="protein sequence ID" value="KAK7243907.1"/>
    <property type="molecule type" value="Genomic_DNA"/>
</dbReference>
<accession>A0AAN9E638</accession>
<feature type="region of interest" description="Disordered" evidence="1">
    <location>
        <begin position="172"/>
        <end position="234"/>
    </location>
</feature>
<reference evidence="2 3" key="1">
    <citation type="submission" date="2024-01" db="EMBL/GenBank/DDBJ databases">
        <title>The genomes of 5 underutilized Papilionoideae crops provide insights into root nodulation and disease resistanc.</title>
        <authorList>
            <person name="Yuan L."/>
        </authorList>
    </citation>
    <scope>NUCLEOTIDE SEQUENCE [LARGE SCALE GENOMIC DNA]</scope>
    <source>
        <strain evidence="2">ZHUSHIDOU_FW_LH</strain>
        <tissue evidence="2">Leaf</tissue>
    </source>
</reference>
<feature type="compositionally biased region" description="Basic and acidic residues" evidence="1">
    <location>
        <begin position="173"/>
        <end position="183"/>
    </location>
</feature>
<name>A0AAN9E638_CROPI</name>
<dbReference type="AlphaFoldDB" id="A0AAN9E638"/>
<sequence length="359" mass="39463">MVKKARSVSQALDDAVLLRELQKIHEAMRYSRAAPKIMTTLKRIDACPEKVHEEEKVMPKEPGEMSIEGVQNHAGEEGDDVSPGRLINEANNDSNQVISITDSSPSDKCTDFSLWMLAKKPYRNKTRVNSLKKRMSPLINHEDSVPSSRFSALLSDTEGDLGNVKEILGGAPHENKAESEDCSKQVGRSQNGKGPVPSIPKNNKVRNNLGGKNPQNKNKNDTFRNKPTSPMMRHNELTPAVGSTSAPVSTSSTIKANVIAKENEKAILRRMKELPATNLKFMDFLDAHSVHINKEAVEFVVQARNIAEGSMNPKPPDKVENNAHKSNMVIDLTNSTLQVQTKSMIDEIAVGNVAAPGQF</sequence>